<protein>
    <recommendedName>
        <fullName evidence="3">Natural product</fullName>
    </recommendedName>
</protein>
<dbReference type="Proteomes" id="UP000256405">
    <property type="component" value="Unassembled WGS sequence"/>
</dbReference>
<dbReference type="AlphaFoldDB" id="A0A3E0DNY9"/>
<sequence>MKKLSLGKLRLSGEEVLGRSQLANIYGGSGGSGSELILCTCKTSSGGTTPGASCTSDLAGDGTNRCCSTHYGSNSQQSGTGCT</sequence>
<organism evidence="1 2">
    <name type="scientific">Algoriphagus antarcticus</name>
    <dbReference type="NCBI Taxonomy" id="238540"/>
    <lineage>
        <taxon>Bacteria</taxon>
        <taxon>Pseudomonadati</taxon>
        <taxon>Bacteroidota</taxon>
        <taxon>Cytophagia</taxon>
        <taxon>Cytophagales</taxon>
        <taxon>Cyclobacteriaceae</taxon>
        <taxon>Algoriphagus</taxon>
    </lineage>
</organism>
<keyword evidence="2" id="KW-1185">Reference proteome</keyword>
<evidence type="ECO:0008006" key="3">
    <source>
        <dbReference type="Google" id="ProtNLM"/>
    </source>
</evidence>
<proteinExistence type="predicted"/>
<accession>A0A3E0DNY9</accession>
<evidence type="ECO:0000313" key="2">
    <source>
        <dbReference type="Proteomes" id="UP000256405"/>
    </source>
</evidence>
<evidence type="ECO:0000313" key="1">
    <source>
        <dbReference type="EMBL" id="REG84550.1"/>
    </source>
</evidence>
<name>A0A3E0DNY9_9BACT</name>
<gene>
    <name evidence="1" type="ORF">C8N25_115130</name>
</gene>
<comment type="caution">
    <text evidence="1">The sequence shown here is derived from an EMBL/GenBank/DDBJ whole genome shotgun (WGS) entry which is preliminary data.</text>
</comment>
<dbReference type="RefSeq" id="WP_140160565.1">
    <property type="nucleotide sequence ID" value="NZ_MSSW01000025.1"/>
</dbReference>
<dbReference type="EMBL" id="QUNF01000015">
    <property type="protein sequence ID" value="REG84550.1"/>
    <property type="molecule type" value="Genomic_DNA"/>
</dbReference>
<reference evidence="1 2" key="1">
    <citation type="submission" date="2018-08" db="EMBL/GenBank/DDBJ databases">
        <title>Genomic Encyclopedia of Archaeal and Bacterial Type Strains, Phase II (KMG-II): from individual species to whole genera.</title>
        <authorList>
            <person name="Goeker M."/>
        </authorList>
    </citation>
    <scope>NUCLEOTIDE SEQUENCE [LARGE SCALE GENOMIC DNA]</scope>
    <source>
        <strain evidence="1 2">DSM 15986</strain>
    </source>
</reference>